<proteinExistence type="predicted"/>
<organism evidence="2 3">
    <name type="scientific">Glycomyces mayteni</name>
    <dbReference type="NCBI Taxonomy" id="543887"/>
    <lineage>
        <taxon>Bacteria</taxon>
        <taxon>Bacillati</taxon>
        <taxon>Actinomycetota</taxon>
        <taxon>Actinomycetes</taxon>
        <taxon>Glycomycetales</taxon>
        <taxon>Glycomycetaceae</taxon>
        <taxon>Glycomyces</taxon>
    </lineage>
</organism>
<dbReference type="Pfam" id="PF04542">
    <property type="entry name" value="Sigma70_r2"/>
    <property type="match status" value="1"/>
</dbReference>
<dbReference type="Gene3D" id="1.20.120.1810">
    <property type="match status" value="1"/>
</dbReference>
<feature type="domain" description="RNA polymerase sigma-70 region 2" evidence="1">
    <location>
        <begin position="47"/>
        <end position="100"/>
    </location>
</feature>
<evidence type="ECO:0000313" key="2">
    <source>
        <dbReference type="EMBL" id="MFC6956365.1"/>
    </source>
</evidence>
<dbReference type="InterPro" id="IPR013325">
    <property type="entry name" value="RNA_pol_sigma_r2"/>
</dbReference>
<protein>
    <submittedName>
        <fullName evidence="2">Sigma factor</fullName>
    </submittedName>
</protein>
<reference evidence="3" key="1">
    <citation type="journal article" date="2019" name="Int. J. Syst. Evol. Microbiol.">
        <title>The Global Catalogue of Microorganisms (GCM) 10K type strain sequencing project: providing services to taxonomists for standard genome sequencing and annotation.</title>
        <authorList>
            <consortium name="The Broad Institute Genomics Platform"/>
            <consortium name="The Broad Institute Genome Sequencing Center for Infectious Disease"/>
            <person name="Wu L."/>
            <person name="Ma J."/>
        </authorList>
    </citation>
    <scope>NUCLEOTIDE SEQUENCE [LARGE SCALE GENOMIC DNA]</scope>
    <source>
        <strain evidence="3">KACC 12634</strain>
    </source>
</reference>
<dbReference type="EMBL" id="JBHSYS010000001">
    <property type="protein sequence ID" value="MFC6956365.1"/>
    <property type="molecule type" value="Genomic_DNA"/>
</dbReference>
<comment type="caution">
    <text evidence="2">The sequence shown here is derived from an EMBL/GenBank/DDBJ whole genome shotgun (WGS) entry which is preliminary data.</text>
</comment>
<gene>
    <name evidence="2" type="ORF">ACFQS3_04045</name>
</gene>
<name>A0ABW2D229_9ACTN</name>
<dbReference type="SUPFAM" id="SSF88946">
    <property type="entry name" value="Sigma2 domain of RNA polymerase sigma factors"/>
    <property type="match status" value="1"/>
</dbReference>
<keyword evidence="3" id="KW-1185">Reference proteome</keyword>
<dbReference type="RefSeq" id="WP_382354222.1">
    <property type="nucleotide sequence ID" value="NZ_JBHMBP010000004.1"/>
</dbReference>
<evidence type="ECO:0000259" key="1">
    <source>
        <dbReference type="Pfam" id="PF04542"/>
    </source>
</evidence>
<evidence type="ECO:0000313" key="3">
    <source>
        <dbReference type="Proteomes" id="UP001596470"/>
    </source>
</evidence>
<sequence>MVPRPPAAISMLGRGGDRARKALFDRLAALPESDPRRTAVRDRLVIGHLELAMHIAKCYSAKGADETELLRAAFTGLVRAVDGFDPAQGDFLAYAIPSMMDEVRRRPEAETDPVPVSRALAAALEDLDRRLREAPEVGALRTSRT</sequence>
<dbReference type="Proteomes" id="UP001596470">
    <property type="component" value="Unassembled WGS sequence"/>
</dbReference>
<dbReference type="InterPro" id="IPR007627">
    <property type="entry name" value="RNA_pol_sigma70_r2"/>
</dbReference>
<accession>A0ABW2D229</accession>